<evidence type="ECO:0000313" key="2">
    <source>
        <dbReference type="EMBL" id="CAK0893068.1"/>
    </source>
</evidence>
<dbReference type="Proteomes" id="UP001189429">
    <property type="component" value="Unassembled WGS sequence"/>
</dbReference>
<feature type="non-terminal residue" evidence="2">
    <location>
        <position position="1"/>
    </location>
</feature>
<dbReference type="InterPro" id="IPR036034">
    <property type="entry name" value="PDZ_sf"/>
</dbReference>
<dbReference type="SMART" id="SM00228">
    <property type="entry name" value="PDZ"/>
    <property type="match status" value="1"/>
</dbReference>
<name>A0ABN9X1E3_9DINO</name>
<proteinExistence type="predicted"/>
<evidence type="ECO:0000313" key="3">
    <source>
        <dbReference type="Proteomes" id="UP001189429"/>
    </source>
</evidence>
<keyword evidence="3" id="KW-1185">Reference proteome</keyword>
<dbReference type="EMBL" id="CAUYUJ010019704">
    <property type="protein sequence ID" value="CAK0893068.1"/>
    <property type="molecule type" value="Genomic_DNA"/>
</dbReference>
<accession>A0ABN9X1E3</accession>
<reference evidence="2" key="1">
    <citation type="submission" date="2023-10" db="EMBL/GenBank/DDBJ databases">
        <authorList>
            <person name="Chen Y."/>
            <person name="Shah S."/>
            <person name="Dougan E. K."/>
            <person name="Thang M."/>
            <person name="Chan C."/>
        </authorList>
    </citation>
    <scope>NUCLEOTIDE SEQUENCE [LARGE SCALE GENOMIC DNA]</scope>
</reference>
<dbReference type="InterPro" id="IPR041489">
    <property type="entry name" value="PDZ_6"/>
</dbReference>
<comment type="caution">
    <text evidence="2">The sequence shown here is derived from an EMBL/GenBank/DDBJ whole genome shotgun (WGS) entry which is preliminary data.</text>
</comment>
<evidence type="ECO:0000259" key="1">
    <source>
        <dbReference type="PROSITE" id="PS50106"/>
    </source>
</evidence>
<organism evidence="2 3">
    <name type="scientific">Prorocentrum cordatum</name>
    <dbReference type="NCBI Taxonomy" id="2364126"/>
    <lineage>
        <taxon>Eukaryota</taxon>
        <taxon>Sar</taxon>
        <taxon>Alveolata</taxon>
        <taxon>Dinophyceae</taxon>
        <taxon>Prorocentrales</taxon>
        <taxon>Prorocentraceae</taxon>
        <taxon>Prorocentrum</taxon>
    </lineage>
</organism>
<dbReference type="InterPro" id="IPR001478">
    <property type="entry name" value="PDZ"/>
</dbReference>
<feature type="domain" description="PDZ" evidence="1">
    <location>
        <begin position="106"/>
        <end position="186"/>
    </location>
</feature>
<dbReference type="Gene3D" id="2.30.42.10">
    <property type="match status" value="1"/>
</dbReference>
<sequence>EAPSGLVLVPPAAEEVRRVLRDLYRRAAAGTKAQVDNDTTNSDYHTFCHGREHQRTTAINADDLSAKATQEPARAAVAQLLVDSVGSGRLEGAVASVGAEGQPWDYVAVMQEGDTTLGFKMQFDRAETIAVNVVQPGGAAERCGVAVGDCLVTVAGHEVKSLGKKATISALRSGQRPLELGFKRAGPPASKSFVAEASRAAPGAAAARGGGAASGEPSAAARAWWASSSRGGAAPDAGGGFGMPAARTTASPLAAMSAASAYGPELRCIGVGPPLLFI</sequence>
<protein>
    <recommendedName>
        <fullName evidence="1">PDZ domain-containing protein</fullName>
    </recommendedName>
</protein>
<dbReference type="SUPFAM" id="SSF50156">
    <property type="entry name" value="PDZ domain-like"/>
    <property type="match status" value="1"/>
</dbReference>
<dbReference type="Pfam" id="PF17820">
    <property type="entry name" value="PDZ_6"/>
    <property type="match status" value="1"/>
</dbReference>
<dbReference type="PROSITE" id="PS50106">
    <property type="entry name" value="PDZ"/>
    <property type="match status" value="1"/>
</dbReference>
<gene>
    <name evidence="2" type="ORF">PCOR1329_LOCUS72538</name>
</gene>